<dbReference type="GO" id="GO:0016620">
    <property type="term" value="F:oxidoreductase activity, acting on the aldehyde or oxo group of donors, NAD or NADP as acceptor"/>
    <property type="evidence" value="ECO:0007669"/>
    <property type="project" value="InterPro"/>
</dbReference>
<dbReference type="AlphaFoldDB" id="A0A2R6AIN1"/>
<dbReference type="Gene3D" id="3.40.309.10">
    <property type="entry name" value="Aldehyde Dehydrogenase, Chain A, domain 2"/>
    <property type="match status" value="1"/>
</dbReference>
<dbReference type="PANTHER" id="PTHR43353">
    <property type="entry name" value="SUCCINATE-SEMIALDEHYDE DEHYDROGENASE, MITOCHONDRIAL"/>
    <property type="match status" value="1"/>
</dbReference>
<dbReference type="InterPro" id="IPR016161">
    <property type="entry name" value="Ald_DH/histidinol_DH"/>
</dbReference>
<reference evidence="3 4" key="1">
    <citation type="submission" date="2017-04" db="EMBL/GenBank/DDBJ databases">
        <title>Novel microbial lineages endemic to geothermal iron-oxide mats fill important gaps in the evolutionary history of Archaea.</title>
        <authorList>
            <person name="Jay Z.J."/>
            <person name="Beam J.P."/>
            <person name="Dlakic M."/>
            <person name="Rusch D.B."/>
            <person name="Kozubal M.A."/>
            <person name="Inskeep W.P."/>
        </authorList>
    </citation>
    <scope>NUCLEOTIDE SEQUENCE [LARGE SCALE GENOMIC DNA]</scope>
    <source>
        <strain evidence="3">BE_D</strain>
    </source>
</reference>
<dbReference type="InterPro" id="IPR016163">
    <property type="entry name" value="Ald_DH_C"/>
</dbReference>
<proteinExistence type="predicted"/>
<evidence type="ECO:0000313" key="4">
    <source>
        <dbReference type="Proteomes" id="UP000240569"/>
    </source>
</evidence>
<evidence type="ECO:0000313" key="3">
    <source>
        <dbReference type="EMBL" id="PSN86234.1"/>
    </source>
</evidence>
<dbReference type="InterPro" id="IPR016162">
    <property type="entry name" value="Ald_DH_N"/>
</dbReference>
<dbReference type="PANTHER" id="PTHR43353:SF5">
    <property type="entry name" value="SUCCINATE-SEMIALDEHYDE DEHYDROGENASE, MITOCHONDRIAL"/>
    <property type="match status" value="1"/>
</dbReference>
<dbReference type="SUPFAM" id="SSF53720">
    <property type="entry name" value="ALDH-like"/>
    <property type="match status" value="1"/>
</dbReference>
<dbReference type="InterPro" id="IPR015590">
    <property type="entry name" value="Aldehyde_DH_dom"/>
</dbReference>
<keyword evidence="1" id="KW-0560">Oxidoreductase</keyword>
<dbReference type="InterPro" id="IPR050740">
    <property type="entry name" value="Aldehyde_DH_Superfamily"/>
</dbReference>
<accession>A0A2R6AIN1</accession>
<name>A0A2R6AIN1_9ARCH</name>
<evidence type="ECO:0000256" key="1">
    <source>
        <dbReference type="ARBA" id="ARBA00023002"/>
    </source>
</evidence>
<dbReference type="EMBL" id="NEXD01000010">
    <property type="protein sequence ID" value="PSN86234.1"/>
    <property type="molecule type" value="Genomic_DNA"/>
</dbReference>
<dbReference type="FunFam" id="3.40.309.10:FF:000009">
    <property type="entry name" value="Aldehyde dehydrogenase A"/>
    <property type="match status" value="1"/>
</dbReference>
<dbReference type="Proteomes" id="UP000240569">
    <property type="component" value="Unassembled WGS sequence"/>
</dbReference>
<dbReference type="PROSITE" id="PS00070">
    <property type="entry name" value="ALDEHYDE_DEHYDR_CYS"/>
    <property type="match status" value="1"/>
</dbReference>
<protein>
    <recommendedName>
        <fullName evidence="2">Aldehyde dehydrogenase domain-containing protein</fullName>
    </recommendedName>
</protein>
<gene>
    <name evidence="3" type="ORF">B9Q02_03110</name>
</gene>
<dbReference type="Pfam" id="PF00171">
    <property type="entry name" value="Aldedh"/>
    <property type="match status" value="1"/>
</dbReference>
<dbReference type="Gene3D" id="3.40.605.10">
    <property type="entry name" value="Aldehyde Dehydrogenase, Chain A, domain 1"/>
    <property type="match status" value="1"/>
</dbReference>
<sequence>METTKTLKMFIAGEWVDSQSGEFNVTSPVDGKVIYKVPRGTREDAKRAIDAAYEAKEEARRMPVYERAKLLHRVAQIISSRREELARQLSIEQGKPYATEALPEIDETAENFRIAAEDIKRLDGRIMPSRDPQKLILISYEPYGVFSVITPWNYPFLIPSEYIAPALAAGNTVVFKPSSYVVGSAAMLVECIQSAGFPPGFVNLVFSDGDFTGREEVGDELVTNSKVAGVGLTGHSSTGEIVSKRARMKKLLLECGGLGPLIVLDDSDLGRAAYAAALSSFSNAGQVCCAAERVIVHERVYEQFVERLVSEAKKWKLGNPLEEGVMVGPMNNEPTASKVDEHIKDGLNKGAKVLLGGKRAEGFPTRLYYEPTVVVDVTRDMLFNQDETFGPVAPVMMGSSDSEILEIANSTIYGLQAAVFTRDIGRAFRFSRELKAGQVLINESTLYWEPQEPFGGIGGKKSGVGRLGGVYTIYEMSNIKTVVIHTITNSP</sequence>
<dbReference type="InterPro" id="IPR016160">
    <property type="entry name" value="Ald_DH_CS_CYS"/>
</dbReference>
<organism evidence="3 4">
    <name type="scientific">Candidatus Marsarchaeota G1 archaeon BE_D</name>
    <dbReference type="NCBI Taxonomy" id="1978156"/>
    <lineage>
        <taxon>Archaea</taxon>
        <taxon>Candidatus Marsarchaeota</taxon>
        <taxon>Candidatus Marsarchaeota group 1</taxon>
    </lineage>
</organism>
<evidence type="ECO:0000259" key="2">
    <source>
        <dbReference type="Pfam" id="PF00171"/>
    </source>
</evidence>
<comment type="caution">
    <text evidence="3">The sequence shown here is derived from an EMBL/GenBank/DDBJ whole genome shotgun (WGS) entry which is preliminary data.</text>
</comment>
<feature type="domain" description="Aldehyde dehydrogenase" evidence="2">
    <location>
        <begin position="15"/>
        <end position="482"/>
    </location>
</feature>